<feature type="domain" description="Large ribosomal subunit protein uL11 N-terminal" evidence="7">
    <location>
        <begin position="15"/>
        <end position="70"/>
    </location>
</feature>
<dbReference type="CDD" id="cd00349">
    <property type="entry name" value="Ribosomal_L11"/>
    <property type="match status" value="1"/>
</dbReference>
<dbReference type="GO" id="GO:0070180">
    <property type="term" value="F:large ribosomal subunit rRNA binding"/>
    <property type="evidence" value="ECO:0007669"/>
    <property type="project" value="TreeGrafter"/>
</dbReference>
<dbReference type="InterPro" id="IPR020785">
    <property type="entry name" value="Ribosomal_uL11_CS"/>
</dbReference>
<dbReference type="PROSITE" id="PS00359">
    <property type="entry name" value="RIBOSOMAL_L11"/>
    <property type="match status" value="1"/>
</dbReference>
<name>A0A8J5LCD2_ZINOF</name>
<dbReference type="GO" id="GO:0003735">
    <property type="term" value="F:structural constituent of ribosome"/>
    <property type="evidence" value="ECO:0007669"/>
    <property type="project" value="InterPro"/>
</dbReference>
<dbReference type="InterPro" id="IPR000911">
    <property type="entry name" value="Ribosomal_uL11"/>
</dbReference>
<evidence type="ECO:0000256" key="4">
    <source>
        <dbReference type="RuleBase" id="RU003978"/>
    </source>
</evidence>
<evidence type="ECO:0008006" key="10">
    <source>
        <dbReference type="Google" id="ProtNLM"/>
    </source>
</evidence>
<gene>
    <name evidence="8" type="ORF">ZIOFF_033640</name>
</gene>
<comment type="similarity">
    <text evidence="1 4">Belongs to the universal ribosomal protein uL11 family.</text>
</comment>
<dbReference type="SMART" id="SM00649">
    <property type="entry name" value="RL11"/>
    <property type="match status" value="1"/>
</dbReference>
<dbReference type="SUPFAM" id="SSF54747">
    <property type="entry name" value="Ribosomal L11/L12e N-terminal domain"/>
    <property type="match status" value="1"/>
</dbReference>
<feature type="region of interest" description="Disordered" evidence="5">
    <location>
        <begin position="213"/>
        <end position="259"/>
    </location>
</feature>
<evidence type="ECO:0000256" key="5">
    <source>
        <dbReference type="SAM" id="MobiDB-lite"/>
    </source>
</evidence>
<accession>A0A8J5LCD2</accession>
<keyword evidence="2 4" id="KW-0689">Ribosomal protein</keyword>
<dbReference type="Gene3D" id="3.30.1550.10">
    <property type="entry name" value="Ribosomal protein L11/L12, N-terminal domain"/>
    <property type="match status" value="1"/>
</dbReference>
<organism evidence="8 9">
    <name type="scientific">Zingiber officinale</name>
    <name type="common">Ginger</name>
    <name type="synonym">Amomum zingiber</name>
    <dbReference type="NCBI Taxonomy" id="94328"/>
    <lineage>
        <taxon>Eukaryota</taxon>
        <taxon>Viridiplantae</taxon>
        <taxon>Streptophyta</taxon>
        <taxon>Embryophyta</taxon>
        <taxon>Tracheophyta</taxon>
        <taxon>Spermatophyta</taxon>
        <taxon>Magnoliopsida</taxon>
        <taxon>Liliopsida</taxon>
        <taxon>Zingiberales</taxon>
        <taxon>Zingiberaceae</taxon>
        <taxon>Zingiber</taxon>
    </lineage>
</organism>
<comment type="caution">
    <text evidence="8">The sequence shown here is derived from an EMBL/GenBank/DDBJ whole genome shotgun (WGS) entry which is preliminary data.</text>
</comment>
<dbReference type="InterPro" id="IPR020783">
    <property type="entry name" value="Ribosomal_uL11_C"/>
</dbReference>
<dbReference type="PANTHER" id="PTHR11661">
    <property type="entry name" value="60S RIBOSOMAL PROTEIN L12"/>
    <property type="match status" value="1"/>
</dbReference>
<dbReference type="InterPro" id="IPR036796">
    <property type="entry name" value="Ribosomal_uL11_N_sf"/>
</dbReference>
<keyword evidence="9" id="KW-1185">Reference proteome</keyword>
<dbReference type="SUPFAM" id="SSF46906">
    <property type="entry name" value="Ribosomal protein L11, C-terminal domain"/>
    <property type="match status" value="1"/>
</dbReference>
<dbReference type="GO" id="GO:0022625">
    <property type="term" value="C:cytosolic large ribosomal subunit"/>
    <property type="evidence" value="ECO:0007669"/>
    <property type="project" value="TreeGrafter"/>
</dbReference>
<dbReference type="HAMAP" id="MF_00736">
    <property type="entry name" value="Ribosomal_uL11"/>
    <property type="match status" value="1"/>
</dbReference>
<dbReference type="PANTHER" id="PTHR11661:SF2">
    <property type="entry name" value="LARGE RIBOSOMAL SUBUNIT PROTEIN UL11"/>
    <property type="match status" value="1"/>
</dbReference>
<proteinExistence type="inferred from homology"/>
<dbReference type="FunFam" id="1.10.10.250:FF:000002">
    <property type="entry name" value="60S ribosomal protein L12"/>
    <property type="match status" value="1"/>
</dbReference>
<evidence type="ECO:0000259" key="6">
    <source>
        <dbReference type="Pfam" id="PF00298"/>
    </source>
</evidence>
<dbReference type="Pfam" id="PF00298">
    <property type="entry name" value="Ribosomal_L11"/>
    <property type="match status" value="1"/>
</dbReference>
<evidence type="ECO:0000259" key="7">
    <source>
        <dbReference type="Pfam" id="PF03946"/>
    </source>
</evidence>
<evidence type="ECO:0000256" key="2">
    <source>
        <dbReference type="ARBA" id="ARBA00022980"/>
    </source>
</evidence>
<dbReference type="EMBL" id="JACMSC010000009">
    <property type="protein sequence ID" value="KAG6508266.1"/>
    <property type="molecule type" value="Genomic_DNA"/>
</dbReference>
<sequence>MPPKLDPSQVVDVFVRVTGGEVGAASSLAPKIGPLGLSPKKIGEDIAKETAKDWKGLRVTVKLTVQNRQAKVTVVPSAAALVIKALKEPERDRKKTKNIKHNGNISLDDVIEIARVMRPRSMAKDLSGTVKEILGTCVSVGCTVDGKDPKDLQQEISDGEVETTRGLRAEDNGMNLILDDLIRQGREKKLKIVPSHIERSFGARRTGAAENAVTPFGDSLQIKENPNPPRRREAGSDSPESVCGTSYRGSSAGDGAAREAKRTAAASHAGAVLVIPSSLLVKDQSVGRFFCCLEFVPVKNSILHSERLLLPAAAACGERTRHCDAVLADEEVPPTFVAADHWAI</sequence>
<dbReference type="InterPro" id="IPR036769">
    <property type="entry name" value="Ribosomal_uL11_C_sf"/>
</dbReference>
<dbReference type="GO" id="GO:0006412">
    <property type="term" value="P:translation"/>
    <property type="evidence" value="ECO:0007669"/>
    <property type="project" value="InterPro"/>
</dbReference>
<dbReference type="FunFam" id="3.30.1550.10:FF:000002">
    <property type="entry name" value="60S ribosomal protein L12"/>
    <property type="match status" value="1"/>
</dbReference>
<dbReference type="Proteomes" id="UP000734854">
    <property type="component" value="Unassembled WGS sequence"/>
</dbReference>
<dbReference type="AlphaFoldDB" id="A0A8J5LCD2"/>
<evidence type="ECO:0000313" key="9">
    <source>
        <dbReference type="Proteomes" id="UP000734854"/>
    </source>
</evidence>
<evidence type="ECO:0000256" key="3">
    <source>
        <dbReference type="ARBA" id="ARBA00023274"/>
    </source>
</evidence>
<evidence type="ECO:0000256" key="1">
    <source>
        <dbReference type="ARBA" id="ARBA00010537"/>
    </source>
</evidence>
<feature type="domain" description="Large ribosomal subunit protein uL11 C-terminal" evidence="6">
    <location>
        <begin position="75"/>
        <end position="144"/>
    </location>
</feature>
<protein>
    <recommendedName>
        <fullName evidence="10">60S ribosomal protein L12</fullName>
    </recommendedName>
</protein>
<dbReference type="Gene3D" id="1.10.10.250">
    <property type="entry name" value="Ribosomal protein L11, C-terminal domain"/>
    <property type="match status" value="1"/>
</dbReference>
<dbReference type="Pfam" id="PF03946">
    <property type="entry name" value="Ribosomal_L11_N"/>
    <property type="match status" value="1"/>
</dbReference>
<dbReference type="InterPro" id="IPR020784">
    <property type="entry name" value="Ribosomal_uL11_N"/>
</dbReference>
<keyword evidence="3 4" id="KW-0687">Ribonucleoprotein</keyword>
<reference evidence="8 9" key="1">
    <citation type="submission" date="2020-08" db="EMBL/GenBank/DDBJ databases">
        <title>Plant Genome Project.</title>
        <authorList>
            <person name="Zhang R.-G."/>
        </authorList>
    </citation>
    <scope>NUCLEOTIDE SEQUENCE [LARGE SCALE GENOMIC DNA]</scope>
    <source>
        <tissue evidence="8">Rhizome</tissue>
    </source>
</reference>
<evidence type="ECO:0000313" key="8">
    <source>
        <dbReference type="EMBL" id="KAG6508266.1"/>
    </source>
</evidence>